<sequence>MSLSCTGDCRARTPSRTRICSVDIKQAQIAFCQIRRAPTHLWGAFCMTAVHPKSYTPYEYAWFVTLQQTCAPSFQYSTVPWWKPLTSFCLGPSASCLHRTSICRLTILGTCRACFNISFTTEVRTILMGTVCRVYKCVLQST</sequence>
<dbReference type="Proteomes" id="UP000053599">
    <property type="component" value="Unassembled WGS sequence"/>
</dbReference>
<evidence type="ECO:0000313" key="2">
    <source>
        <dbReference type="Proteomes" id="UP000053599"/>
    </source>
</evidence>
<accession>A0A0D1YNY2</accession>
<evidence type="ECO:0000313" key="1">
    <source>
        <dbReference type="EMBL" id="KIV82899.1"/>
    </source>
</evidence>
<name>A0A0D1YNY2_9EURO</name>
<reference evidence="1 2" key="1">
    <citation type="submission" date="2015-01" db="EMBL/GenBank/DDBJ databases">
        <title>The Genome Sequence of Exophiala sideris CBS121828.</title>
        <authorList>
            <consortium name="The Broad Institute Genomics Platform"/>
            <person name="Cuomo C."/>
            <person name="de Hoog S."/>
            <person name="Gorbushina A."/>
            <person name="Stielow B."/>
            <person name="Teixiera M."/>
            <person name="Abouelleil A."/>
            <person name="Chapman S.B."/>
            <person name="Priest M."/>
            <person name="Young S.K."/>
            <person name="Wortman J."/>
            <person name="Nusbaum C."/>
            <person name="Birren B."/>
        </authorList>
    </citation>
    <scope>NUCLEOTIDE SEQUENCE [LARGE SCALE GENOMIC DNA]</scope>
    <source>
        <strain evidence="1 2">CBS 121828</strain>
    </source>
</reference>
<dbReference type="EMBL" id="KN846952">
    <property type="protein sequence ID" value="KIV82899.1"/>
    <property type="molecule type" value="Genomic_DNA"/>
</dbReference>
<proteinExistence type="predicted"/>
<organism evidence="1 2">
    <name type="scientific">Exophiala sideris</name>
    <dbReference type="NCBI Taxonomy" id="1016849"/>
    <lineage>
        <taxon>Eukaryota</taxon>
        <taxon>Fungi</taxon>
        <taxon>Dikarya</taxon>
        <taxon>Ascomycota</taxon>
        <taxon>Pezizomycotina</taxon>
        <taxon>Eurotiomycetes</taxon>
        <taxon>Chaetothyriomycetidae</taxon>
        <taxon>Chaetothyriales</taxon>
        <taxon>Herpotrichiellaceae</taxon>
        <taxon>Exophiala</taxon>
    </lineage>
</organism>
<protein>
    <submittedName>
        <fullName evidence="1">Uncharacterized protein</fullName>
    </submittedName>
</protein>
<gene>
    <name evidence="1" type="ORF">PV11_04965</name>
</gene>
<dbReference type="HOGENOM" id="CLU_1815797_0_0_1"/>
<dbReference type="AlphaFoldDB" id="A0A0D1YNY2"/>